<keyword evidence="3" id="KW-1185">Reference proteome</keyword>
<dbReference type="InterPro" id="IPR010753">
    <property type="entry name" value="DUF1330"/>
</dbReference>
<evidence type="ECO:0000313" key="3">
    <source>
        <dbReference type="Proteomes" id="UP001304298"/>
    </source>
</evidence>
<dbReference type="RefSeq" id="WP_323323363.1">
    <property type="nucleotide sequence ID" value="NZ_JAYFSI010000001.1"/>
</dbReference>
<feature type="domain" description="DUF1330" evidence="1">
    <location>
        <begin position="2"/>
        <end position="96"/>
    </location>
</feature>
<gene>
    <name evidence="2" type="ORF">VA596_03080</name>
</gene>
<dbReference type="Proteomes" id="UP001304298">
    <property type="component" value="Unassembled WGS sequence"/>
</dbReference>
<sequence>MSVYVISEVEILDEAQGQQYRELAQASIAGYGGRYIVRGAAPDALEGDFDEHKRVVVVEFPDRATAERWYASAEYANARQLSKTALRRRLLLVDGVA</sequence>
<organism evidence="2 3">
    <name type="scientific">Amycolatopsis heterodermiae</name>
    <dbReference type="NCBI Taxonomy" id="3110235"/>
    <lineage>
        <taxon>Bacteria</taxon>
        <taxon>Bacillati</taxon>
        <taxon>Actinomycetota</taxon>
        <taxon>Actinomycetes</taxon>
        <taxon>Pseudonocardiales</taxon>
        <taxon>Pseudonocardiaceae</taxon>
        <taxon>Amycolatopsis</taxon>
    </lineage>
</organism>
<dbReference type="InterPro" id="IPR011008">
    <property type="entry name" value="Dimeric_a/b-barrel"/>
</dbReference>
<protein>
    <submittedName>
        <fullName evidence="2">DUF1330 domain-containing protein</fullName>
    </submittedName>
</protein>
<reference evidence="2 3" key="1">
    <citation type="submission" date="2023-12" db="EMBL/GenBank/DDBJ databases">
        <title>Amycolatopsis sp. V23-08.</title>
        <authorList>
            <person name="Somphong A."/>
        </authorList>
    </citation>
    <scope>NUCLEOTIDE SEQUENCE [LARGE SCALE GENOMIC DNA]</scope>
    <source>
        <strain evidence="2 3">V23-08</strain>
    </source>
</reference>
<dbReference type="EMBL" id="JAYFSI010000001">
    <property type="protein sequence ID" value="MEA5358506.1"/>
    <property type="molecule type" value="Genomic_DNA"/>
</dbReference>
<evidence type="ECO:0000313" key="2">
    <source>
        <dbReference type="EMBL" id="MEA5358506.1"/>
    </source>
</evidence>
<dbReference type="PANTHER" id="PTHR41521">
    <property type="match status" value="1"/>
</dbReference>
<proteinExistence type="predicted"/>
<dbReference type="SUPFAM" id="SSF54909">
    <property type="entry name" value="Dimeric alpha+beta barrel"/>
    <property type="match status" value="1"/>
</dbReference>
<dbReference type="Gene3D" id="3.30.70.100">
    <property type="match status" value="1"/>
</dbReference>
<accession>A0ABU5QZF0</accession>
<comment type="caution">
    <text evidence="2">The sequence shown here is derived from an EMBL/GenBank/DDBJ whole genome shotgun (WGS) entry which is preliminary data.</text>
</comment>
<dbReference type="Pfam" id="PF07045">
    <property type="entry name" value="DUF1330"/>
    <property type="match status" value="1"/>
</dbReference>
<dbReference type="PANTHER" id="PTHR41521:SF4">
    <property type="entry name" value="BLR0684 PROTEIN"/>
    <property type="match status" value="1"/>
</dbReference>
<name>A0ABU5QZF0_9PSEU</name>
<evidence type="ECO:0000259" key="1">
    <source>
        <dbReference type="Pfam" id="PF07045"/>
    </source>
</evidence>